<dbReference type="InterPro" id="IPR036465">
    <property type="entry name" value="vWFA_dom_sf"/>
</dbReference>
<dbReference type="EMBL" id="CP120628">
    <property type="protein sequence ID" value="WEW59125.1"/>
    <property type="molecule type" value="Genomic_DNA"/>
</dbReference>
<dbReference type="Pfam" id="PF13768">
    <property type="entry name" value="VWA_3"/>
    <property type="match status" value="1"/>
</dbReference>
<evidence type="ECO:0000313" key="4">
    <source>
        <dbReference type="EMBL" id="WEW59125.1"/>
    </source>
</evidence>
<dbReference type="SMART" id="SM00609">
    <property type="entry name" value="VIT"/>
    <property type="match status" value="1"/>
</dbReference>
<dbReference type="SUPFAM" id="SSF53300">
    <property type="entry name" value="vWA-like"/>
    <property type="match status" value="1"/>
</dbReference>
<evidence type="ECO:0008006" key="6">
    <source>
        <dbReference type="Google" id="ProtNLM"/>
    </source>
</evidence>
<feature type="domain" description="VWFA" evidence="2">
    <location>
        <begin position="295"/>
        <end position="471"/>
    </location>
</feature>
<protein>
    <recommendedName>
        <fullName evidence="6">von Willebrand domain-containing protein</fullName>
    </recommendedName>
</protein>
<dbReference type="SMART" id="SM00327">
    <property type="entry name" value="VWA"/>
    <property type="match status" value="1"/>
</dbReference>
<evidence type="ECO:0000259" key="3">
    <source>
        <dbReference type="PROSITE" id="PS51468"/>
    </source>
</evidence>
<evidence type="ECO:0000256" key="1">
    <source>
        <dbReference type="SAM" id="MobiDB-lite"/>
    </source>
</evidence>
<dbReference type="AlphaFoldDB" id="A0AAF0IIR5"/>
<dbReference type="Gene3D" id="3.40.50.410">
    <property type="entry name" value="von Willebrand factor, type A domain"/>
    <property type="match status" value="1"/>
</dbReference>
<dbReference type="Pfam" id="PF08487">
    <property type="entry name" value="VIT"/>
    <property type="match status" value="1"/>
</dbReference>
<dbReference type="PROSITE" id="PS50234">
    <property type="entry name" value="VWFA"/>
    <property type="match status" value="1"/>
</dbReference>
<feature type="region of interest" description="Disordered" evidence="1">
    <location>
        <begin position="495"/>
        <end position="530"/>
    </location>
</feature>
<sequence>MYRPSSLGLEHCGCWYHSPSQQAPKVYLPQVDLKIHSTILATTSRTTLSQTFVNPTDKGIKDASYTFPLYDGVSIVSFKCEIGDRVIHGVVKEREQARTEYVAALSKGESAALLEQSVAASDTFTTSIGNVPAESKVVVHISYLGELQHDAQADGVRFTVPTAICPRYGQTAGVPKLQSHVSGQIEMTVDVKVENNSAIRRLHSPSHTLEVSLGRISTDPEDFYQANKASAIWKLPSQGSQRGSISLDKDFVLIVKAKDQEAPFAFLETHPNIANQRAIMASLVPKFTIPSNNPEVIFIIDRSGSMEDKIPTLRSALKVFLKSLPVGVKFNICSFGSTYSLMWKKSKTYDGSSLKEALEFADTVAADFGGTEMLAPVQASVENRFKDLDLDVLLLTDGEIWNQEELFTYINDAVSKHPVRFFSLGIGDAASHSLIQGIARAGEGFAQSVGTNEELDKKVVRMLKGALTPHIKNYTLEVEYEKEGDIHAENDDFEMAEKSDDHPSDPSPLSPVQEPMNVKSDPTSQKQQHTISLFDESFKETDIEVTKTLPTIPIPKILQAPYKIPGLFPFNRTNVYLLFTSENADRPKSVVLKGTSKHGPLSLKIPVEDVGENTTIHQLAARKITLDLEEGRGWVFHAKDPEGKIFVDQHESQKEDIAKREAVRLGIKYQIAGKWCSFVAVEGSQHDTVDLTSKEKVLSQPPQEQIVESYAASSFHPMGYMPHSTSGRSLFRSAPMASAPRGRMAKRCLPSYGGGSLQIRECSDRGRSSSSEGASLFGIAAPAASGNEFATSAAPAYNSASFSQPLVAPYMTCDLDSPGRSGFTGESTSGVESTLDPPYRELILRQAFDGSWEWKEETLKILGVSSDTLEKDVDWPRLLGIGQESIDKQDQNVRAMMITLAAVAYLNKKWQDYRETWELVTEKAMNWVNGKLATMGGKALPSQEMVVDYFQWDK</sequence>
<evidence type="ECO:0000313" key="5">
    <source>
        <dbReference type="Proteomes" id="UP001219355"/>
    </source>
</evidence>
<organism evidence="4 5">
    <name type="scientific">Emydomyces testavorans</name>
    <dbReference type="NCBI Taxonomy" id="2070801"/>
    <lineage>
        <taxon>Eukaryota</taxon>
        <taxon>Fungi</taxon>
        <taxon>Dikarya</taxon>
        <taxon>Ascomycota</taxon>
        <taxon>Pezizomycotina</taxon>
        <taxon>Eurotiomycetes</taxon>
        <taxon>Eurotiomycetidae</taxon>
        <taxon>Onygenales</taxon>
        <taxon>Nannizziopsiaceae</taxon>
        <taxon>Emydomyces</taxon>
    </lineage>
</organism>
<dbReference type="PANTHER" id="PTHR45737:SF6">
    <property type="entry name" value="VON WILLEBRAND FACTOR A DOMAIN-CONTAINING PROTEIN 5A"/>
    <property type="match status" value="1"/>
</dbReference>
<feature type="compositionally biased region" description="Basic and acidic residues" evidence="1">
    <location>
        <begin position="495"/>
        <end position="504"/>
    </location>
</feature>
<dbReference type="Proteomes" id="UP001219355">
    <property type="component" value="Chromosome 2"/>
</dbReference>
<dbReference type="PANTHER" id="PTHR45737">
    <property type="entry name" value="VON WILLEBRAND FACTOR A DOMAIN-CONTAINING PROTEIN 5A"/>
    <property type="match status" value="1"/>
</dbReference>
<dbReference type="InterPro" id="IPR002035">
    <property type="entry name" value="VWF_A"/>
</dbReference>
<feature type="domain" description="VIT" evidence="3">
    <location>
        <begin position="14"/>
        <end position="145"/>
    </location>
</feature>
<accession>A0AAF0IIR5</accession>
<name>A0AAF0IIR5_9EURO</name>
<feature type="compositionally biased region" description="Polar residues" evidence="1">
    <location>
        <begin position="520"/>
        <end position="530"/>
    </location>
</feature>
<dbReference type="PROSITE" id="PS51468">
    <property type="entry name" value="VIT"/>
    <property type="match status" value="1"/>
</dbReference>
<dbReference type="InterPro" id="IPR013694">
    <property type="entry name" value="VIT"/>
</dbReference>
<evidence type="ECO:0000259" key="2">
    <source>
        <dbReference type="PROSITE" id="PS50234"/>
    </source>
</evidence>
<keyword evidence="5" id="KW-1185">Reference proteome</keyword>
<proteinExistence type="predicted"/>
<reference evidence="4" key="1">
    <citation type="submission" date="2023-03" db="EMBL/GenBank/DDBJ databases">
        <title>Emydomyces testavorans Genome Sequence.</title>
        <authorList>
            <person name="Hoyer L."/>
        </authorList>
    </citation>
    <scope>NUCLEOTIDE SEQUENCE</scope>
    <source>
        <strain evidence="4">16-2883</strain>
    </source>
</reference>
<gene>
    <name evidence="4" type="ORF">PRK78_004594</name>
</gene>